<feature type="transmembrane region" description="Helical" evidence="1">
    <location>
        <begin position="28"/>
        <end position="46"/>
    </location>
</feature>
<sequence length="540" mass="55335">MDRSGPGRSLAGAGTLVRFALRRDRIRLPVWILATTSVAVSSLSSFESQYPTAADRATAAETLGGPAGLAMTGPERYVTGADYTYGAMTGHQMIGYLAIAVGLMSVLTVVRHTRAEEETGRAELLRANVLGRHAHLAAALTVAVLANLAVGLLLAVTLGGSGVESITGAGSLLLGAAVAAAGISFAAVTAVGAQITAFSRGASGLGMGAVGVAFALRAVGDIGADAVSWLSPIGWAQRTYAYVDDRWWPLLLNLALTAACAATAFALSTRRDVGAGLRPSRPGRPAASATLGHPLGFALRLHRGVLLGFAAGGLLFSLMYGSILGSAEDMIRDNEQLRELIDQLGGDVVESFASVVMTVLVVLAACYVVVAVLRARAEETAGRAEPVLATGLSRTRWLAGHLAVALVGGTAVMLLAGVGFGLSGAASSDDWGLVGRLTGASLAYAPALWVTAGVAVALFGWFPSASAAAWVVPAYSFLVVYLGDLVDLPDGLANFSPIGHVPQVPAADLEWTPLLILTAVAGGLIWLGLAGFNRRDLDCK</sequence>
<proteinExistence type="predicted"/>
<dbReference type="AlphaFoldDB" id="A0A4R4TNZ3"/>
<feature type="transmembrane region" description="Helical" evidence="1">
    <location>
        <begin position="247"/>
        <end position="268"/>
    </location>
</feature>
<comment type="caution">
    <text evidence="2">The sequence shown here is derived from an EMBL/GenBank/DDBJ whole genome shotgun (WGS) entry which is preliminary data.</text>
</comment>
<keyword evidence="1" id="KW-0812">Transmembrane</keyword>
<accession>A0A4R4TNZ3</accession>
<feature type="transmembrane region" description="Helical" evidence="1">
    <location>
        <begin position="511"/>
        <end position="532"/>
    </location>
</feature>
<dbReference type="OrthoDB" id="2014935at2"/>
<feature type="transmembrane region" description="Helical" evidence="1">
    <location>
        <begin position="134"/>
        <end position="160"/>
    </location>
</feature>
<evidence type="ECO:0000256" key="1">
    <source>
        <dbReference type="SAM" id="Phobius"/>
    </source>
</evidence>
<keyword evidence="3" id="KW-1185">Reference proteome</keyword>
<gene>
    <name evidence="2" type="ORF">E1283_01565</name>
</gene>
<protein>
    <submittedName>
        <fullName evidence="2">ABC transporter permease</fullName>
    </submittedName>
</protein>
<dbReference type="Proteomes" id="UP000295345">
    <property type="component" value="Unassembled WGS sequence"/>
</dbReference>
<feature type="transmembrane region" description="Helical" evidence="1">
    <location>
        <begin position="352"/>
        <end position="373"/>
    </location>
</feature>
<evidence type="ECO:0000313" key="3">
    <source>
        <dbReference type="Proteomes" id="UP000295345"/>
    </source>
</evidence>
<keyword evidence="1" id="KW-1133">Transmembrane helix</keyword>
<evidence type="ECO:0000313" key="2">
    <source>
        <dbReference type="EMBL" id="TDC79918.1"/>
    </source>
</evidence>
<feature type="transmembrane region" description="Helical" evidence="1">
    <location>
        <begin position="467"/>
        <end position="486"/>
    </location>
</feature>
<keyword evidence="1" id="KW-0472">Membrane</keyword>
<feature type="transmembrane region" description="Helical" evidence="1">
    <location>
        <begin position="93"/>
        <end position="113"/>
    </location>
</feature>
<feature type="transmembrane region" description="Helical" evidence="1">
    <location>
        <begin position="172"/>
        <end position="193"/>
    </location>
</feature>
<reference evidence="2 3" key="1">
    <citation type="submission" date="2019-03" db="EMBL/GenBank/DDBJ databases">
        <title>Draft genome sequences of novel Actinobacteria.</title>
        <authorList>
            <person name="Sahin N."/>
            <person name="Ay H."/>
            <person name="Saygin H."/>
        </authorList>
    </citation>
    <scope>NUCLEOTIDE SEQUENCE [LARGE SCALE GENOMIC DNA]</scope>
    <source>
        <strain evidence="2 3">DSM 41900</strain>
    </source>
</reference>
<dbReference type="EMBL" id="SMKI01000009">
    <property type="protein sequence ID" value="TDC79918.1"/>
    <property type="molecule type" value="Genomic_DNA"/>
</dbReference>
<organism evidence="2 3">
    <name type="scientific">Streptomyces hainanensis</name>
    <dbReference type="NCBI Taxonomy" id="402648"/>
    <lineage>
        <taxon>Bacteria</taxon>
        <taxon>Bacillati</taxon>
        <taxon>Actinomycetota</taxon>
        <taxon>Actinomycetes</taxon>
        <taxon>Kitasatosporales</taxon>
        <taxon>Streptomycetaceae</taxon>
        <taxon>Streptomyces</taxon>
    </lineage>
</organism>
<feature type="transmembrane region" description="Helical" evidence="1">
    <location>
        <begin position="402"/>
        <end position="422"/>
    </location>
</feature>
<feature type="transmembrane region" description="Helical" evidence="1">
    <location>
        <begin position="304"/>
        <end position="323"/>
    </location>
</feature>
<name>A0A4R4TNZ3_9ACTN</name>
<feature type="transmembrane region" description="Helical" evidence="1">
    <location>
        <begin position="442"/>
        <end position="462"/>
    </location>
</feature>
<feature type="transmembrane region" description="Helical" evidence="1">
    <location>
        <begin position="205"/>
        <end position="227"/>
    </location>
</feature>